<dbReference type="PANTHER" id="PTHR24121:SF23">
    <property type="entry name" value="NO MECHANORECEPTOR POTENTIAL C, ISOFORM H"/>
    <property type="match status" value="1"/>
</dbReference>
<feature type="region of interest" description="Disordered" evidence="1">
    <location>
        <begin position="974"/>
        <end position="997"/>
    </location>
</feature>
<evidence type="ECO:0000256" key="1">
    <source>
        <dbReference type="SAM" id="MobiDB-lite"/>
    </source>
</evidence>
<evidence type="ECO:0000313" key="2">
    <source>
        <dbReference type="EMBL" id="CAD9336867.1"/>
    </source>
</evidence>
<feature type="region of interest" description="Disordered" evidence="1">
    <location>
        <begin position="29"/>
        <end position="75"/>
    </location>
</feature>
<feature type="compositionally biased region" description="Pro residues" evidence="1">
    <location>
        <begin position="165"/>
        <end position="183"/>
    </location>
</feature>
<dbReference type="SMART" id="SM00248">
    <property type="entry name" value="ANK"/>
    <property type="match status" value="3"/>
</dbReference>
<dbReference type="SUPFAM" id="SSF48403">
    <property type="entry name" value="Ankyrin repeat"/>
    <property type="match status" value="1"/>
</dbReference>
<dbReference type="EMBL" id="HBGN01022732">
    <property type="protein sequence ID" value="CAD9336867.1"/>
    <property type="molecule type" value="Transcribed_RNA"/>
</dbReference>
<feature type="compositionally biased region" description="Low complexity" evidence="1">
    <location>
        <begin position="29"/>
        <end position="48"/>
    </location>
</feature>
<feature type="compositionally biased region" description="Low complexity" evidence="1">
    <location>
        <begin position="96"/>
        <end position="107"/>
    </location>
</feature>
<proteinExistence type="predicted"/>
<sequence length="1343" mass="150191">MAFCSSQIPPNNNNNNCMMLVDKMSLDEGSSSIAEGGSGSNCGNNDSSVGLSKKNSNSMEEESDNSDNADDQKEGRMIITTDAEETVVVEESCVASPSSSSSSSSSPHMALNANNDRNMSMTSLPSSSSSSVTKEAGSINSNSNDYNNINRERRSPIPHSSSPYLSPPTSPSPPPPPPLPVPPLARRRSSIKSRQSLLLLTPMKRKRHEQMNGHSGKTVHYNDNDKMVTTSSSSSSLTVLCQKKDWYNASIRLQTHPHEAMISLNPTNSKANETSFSFSLTGPLTAYFSTSTSTPLALAIRYFAPYDLIRSLIQTAPFMIRVNSSSFCTPLHEACVMVDHDTSIIQLLLEADEALGEVDNEKSDAAICANREKEEEMMTMIKKTRATLIQDVDGGVPLHLLIRRAFSSSSGRPPPPPPLHISPPYEQEHHHDDKEDALLKIIQKVIISCPKAVGIADKNQYEETPLIAALKSSLFYVPPSDEDDSNNNETDEEEMYSFYSSLQIQHYYYLSSSLSSSLSFHPLKRISRNKNKSKKKKRNPHSQLESKIYKIVKCMVQHYPQAASSISQNGNYTPLHSAVFHGRCYDTVKLLLQADERNSRFTARQQPQQEQSQHHVLASAALHRNNQGELPLHIACMRNESFNCIKLLANYQPSAIFFQDHNYGYTPFDWLWMRFVSIMLESYEESVDLIWKCVAVDDRYSGGGKRRGTMEEDGYDYNDNVVEIMQEGDDSGEGEAGKTEEKNKEEEQWMYLEDLWQSISAITKTNVENEDLTSTTRSNTTSTEYDPTTTLPTTIQPIYFDTSTTTAATYNKHETNKKDQNDDIDDDDDFDEEYFEYTRTIEPPVDFIQMRHVPPNLHDVEVYVTMRTFCVLKRLLFLGNGDIFRDIHYGVERRGECGDGFDVLNQHPGDYSAMMGEIHHNFQEGEGNLLSSSLASYPPDAILPFLKRNWKEDHIILSFWSKAVALLRAATTTTNSTAATEEERDPSNARITNNKDSSSDHQSFLIVHRACSVSQCCPPSFVKLCMALYPEQMDIQDEYGKVPLHYIASIDWYGRHPLIKSKHRERQLQLMQNDSDSDDVSDDVSEKKTHQDSSMSSLSEKLGAITSFTACATASTASTAHPNCCQCQFLTNVHYQHNNYRTTSSTPSFKMRRQLINTLHLVLRKSSPRAAKLYSCEGRLPLHEMIDSIIPPSLSSLAYDDGCCSFCLSTMHDESDEEEKVAFLSSNGERDVLLSSIVDILGSLVRLYPDSLEKRDKLTGLYPFMQAAAASAASVGLVQNISSSKHASRKNNAGGMKKRSISSPKSSSFVKGEDDDLDRIGLSVIFFLLRENPSLVYIYQGSS</sequence>
<feature type="compositionally biased region" description="Low complexity" evidence="1">
    <location>
        <begin position="138"/>
        <end position="149"/>
    </location>
</feature>
<dbReference type="Pfam" id="PF00023">
    <property type="entry name" value="Ank"/>
    <property type="match status" value="1"/>
</dbReference>
<dbReference type="InterPro" id="IPR036770">
    <property type="entry name" value="Ankyrin_rpt-contain_sf"/>
</dbReference>
<gene>
    <name evidence="2" type="ORF">DBRI1063_LOCUS14494</name>
</gene>
<dbReference type="Gene3D" id="1.25.40.20">
    <property type="entry name" value="Ankyrin repeat-containing domain"/>
    <property type="match status" value="2"/>
</dbReference>
<feature type="region of interest" description="Disordered" evidence="1">
    <location>
        <begin position="205"/>
        <end position="224"/>
    </location>
</feature>
<feature type="compositionally biased region" description="Low complexity" evidence="1">
    <location>
        <begin position="773"/>
        <end position="793"/>
    </location>
</feature>
<reference evidence="2" key="1">
    <citation type="submission" date="2021-01" db="EMBL/GenBank/DDBJ databases">
        <authorList>
            <person name="Corre E."/>
            <person name="Pelletier E."/>
            <person name="Niang G."/>
            <person name="Scheremetjew M."/>
            <person name="Finn R."/>
            <person name="Kale V."/>
            <person name="Holt S."/>
            <person name="Cochrane G."/>
            <person name="Meng A."/>
            <person name="Brown T."/>
            <person name="Cohen L."/>
        </authorList>
    </citation>
    <scope>NUCLEOTIDE SEQUENCE</scope>
    <source>
        <strain evidence="2">Pop2</strain>
    </source>
</reference>
<feature type="compositionally biased region" description="Pro residues" evidence="1">
    <location>
        <begin position="412"/>
        <end position="421"/>
    </location>
</feature>
<accession>A0A7S1ZF33</accession>
<name>A0A7S1ZF33_9STRA</name>
<dbReference type="InterPro" id="IPR002110">
    <property type="entry name" value="Ankyrin_rpt"/>
</dbReference>
<protein>
    <submittedName>
        <fullName evidence="2">Uncharacterized protein</fullName>
    </submittedName>
</protein>
<feature type="region of interest" description="Disordered" evidence="1">
    <location>
        <begin position="407"/>
        <end position="432"/>
    </location>
</feature>
<feature type="region of interest" description="Disordered" evidence="1">
    <location>
        <begin position="1286"/>
        <end position="1313"/>
    </location>
</feature>
<feature type="compositionally biased region" description="Acidic residues" evidence="1">
    <location>
        <begin position="59"/>
        <end position="69"/>
    </location>
</feature>
<feature type="region of interest" description="Disordered" evidence="1">
    <location>
        <begin position="90"/>
        <end position="197"/>
    </location>
</feature>
<dbReference type="PANTHER" id="PTHR24121">
    <property type="entry name" value="NO MECHANORECEPTOR POTENTIAL C, ISOFORM D-RELATED"/>
    <property type="match status" value="1"/>
</dbReference>
<feature type="region of interest" description="Disordered" evidence="1">
    <location>
        <begin position="771"/>
        <end position="793"/>
    </location>
</feature>
<feature type="compositionally biased region" description="Low complexity" evidence="1">
    <location>
        <begin position="1301"/>
        <end position="1310"/>
    </location>
</feature>
<feature type="compositionally biased region" description="Low complexity" evidence="1">
    <location>
        <begin position="120"/>
        <end position="131"/>
    </location>
</feature>
<feature type="region of interest" description="Disordered" evidence="1">
    <location>
        <begin position="1071"/>
        <end position="1098"/>
    </location>
</feature>
<organism evidence="2">
    <name type="scientific">Ditylum brightwellii</name>
    <dbReference type="NCBI Taxonomy" id="49249"/>
    <lineage>
        <taxon>Eukaryota</taxon>
        <taxon>Sar</taxon>
        <taxon>Stramenopiles</taxon>
        <taxon>Ochrophyta</taxon>
        <taxon>Bacillariophyta</taxon>
        <taxon>Mediophyceae</taxon>
        <taxon>Lithodesmiophycidae</taxon>
        <taxon>Lithodesmiales</taxon>
        <taxon>Lithodesmiaceae</taxon>
        <taxon>Ditylum</taxon>
    </lineage>
</organism>